<organism evidence="2 3">
    <name type="scientific">Nocardia terpenica</name>
    <dbReference type="NCBI Taxonomy" id="455432"/>
    <lineage>
        <taxon>Bacteria</taxon>
        <taxon>Bacillati</taxon>
        <taxon>Actinomycetota</taxon>
        <taxon>Actinomycetes</taxon>
        <taxon>Mycobacteriales</taxon>
        <taxon>Nocardiaceae</taxon>
        <taxon>Nocardia</taxon>
    </lineage>
</organism>
<dbReference type="KEGG" id="ntp:CRH09_05660"/>
<dbReference type="EMBL" id="CP023778">
    <property type="protein sequence ID" value="ATL65776.1"/>
    <property type="molecule type" value="Genomic_DNA"/>
</dbReference>
<evidence type="ECO:0000259" key="1">
    <source>
        <dbReference type="Pfam" id="PF01370"/>
    </source>
</evidence>
<name>A0A291RDW8_9NOCA</name>
<dbReference type="InterPro" id="IPR036291">
    <property type="entry name" value="NAD(P)-bd_dom_sf"/>
</dbReference>
<dbReference type="AlphaFoldDB" id="A0A291RDW8"/>
<dbReference type="Pfam" id="PF01370">
    <property type="entry name" value="Epimerase"/>
    <property type="match status" value="2"/>
</dbReference>
<evidence type="ECO:0000313" key="2">
    <source>
        <dbReference type="EMBL" id="ATL65776.1"/>
    </source>
</evidence>
<accession>A0A291RDW8</accession>
<feature type="domain" description="NAD-dependent epimerase/dehydratase" evidence="1">
    <location>
        <begin position="3"/>
        <end position="132"/>
    </location>
</feature>
<dbReference type="GeneID" id="88356921"/>
<dbReference type="InterPro" id="IPR001509">
    <property type="entry name" value="Epimerase_deHydtase"/>
</dbReference>
<dbReference type="SUPFAM" id="SSF51735">
    <property type="entry name" value="NAD(P)-binding Rossmann-fold domains"/>
    <property type="match status" value="1"/>
</dbReference>
<sequence>MRVLLTGAAGFIGSHVHRALTAGDHEVVAVDALLDPVHGPNAEPPDDVSRVDLRDAAALDPLLCGIEVVCHLAAAVPPGSVACAAAAGSAMQRAPVFAEHNDVGTAVLLAAMERAGVRRLVLGSSVSVYGEGCYRGAHAGPPFFPGVRRRADLDRGMFDHRAPRTGEILTWEPVGEDAPLRPRTAYAASKLAQEHYALAWGIGTGAEVTVLRYHHVYGDPVGENAALAAHSGVAARFRAELEAGRAPFVFEDGGQIRDFVHVRDAAAATVAAVRHPLPGFTPLNIASGHPITLWEVASIMSRARGGPAPVVSGQYRMTDVRHLAAHPERAHHALNFTPTIPPAQGLADYATAHAAACT</sequence>
<dbReference type="PANTHER" id="PTHR43245">
    <property type="entry name" value="BIFUNCTIONAL POLYMYXIN RESISTANCE PROTEIN ARNA"/>
    <property type="match status" value="1"/>
</dbReference>
<dbReference type="PANTHER" id="PTHR43245:SF13">
    <property type="entry name" value="UDP-D-APIOSE_UDP-D-XYLOSE SYNTHASE 2"/>
    <property type="match status" value="1"/>
</dbReference>
<dbReference type="RefSeq" id="WP_098693019.1">
    <property type="nucleotide sequence ID" value="NZ_CP023778.1"/>
</dbReference>
<reference evidence="2 3" key="1">
    <citation type="submission" date="2017-10" db="EMBL/GenBank/DDBJ databases">
        <title>Comparative genomics between pathogenic Norcardia.</title>
        <authorList>
            <person name="Zeng L."/>
        </authorList>
    </citation>
    <scope>NUCLEOTIDE SEQUENCE [LARGE SCALE GENOMIC DNA]</scope>
    <source>
        <strain evidence="2 3">NC_YFY_NT001</strain>
    </source>
</reference>
<proteinExistence type="predicted"/>
<feature type="domain" description="NAD-dependent epimerase/dehydratase" evidence="1">
    <location>
        <begin position="174"/>
        <end position="279"/>
    </location>
</feature>
<protein>
    <submittedName>
        <fullName evidence="2">UDP-glucose 4-epimerase</fullName>
    </submittedName>
</protein>
<evidence type="ECO:0000313" key="3">
    <source>
        <dbReference type="Proteomes" id="UP000221961"/>
    </source>
</evidence>
<gene>
    <name evidence="2" type="ORF">CRH09_05660</name>
</gene>
<dbReference type="InterPro" id="IPR050177">
    <property type="entry name" value="Lipid_A_modif_metabolic_enz"/>
</dbReference>
<dbReference type="Proteomes" id="UP000221961">
    <property type="component" value="Chromosome"/>
</dbReference>
<dbReference type="Gene3D" id="3.40.50.720">
    <property type="entry name" value="NAD(P)-binding Rossmann-like Domain"/>
    <property type="match status" value="1"/>
</dbReference>